<name>A0A5C3NGC7_9AGAM</name>
<protein>
    <submittedName>
        <fullName evidence="2">Uncharacterized protein</fullName>
    </submittedName>
</protein>
<dbReference type="EMBL" id="ML213503">
    <property type="protein sequence ID" value="TFK56452.1"/>
    <property type="molecule type" value="Genomic_DNA"/>
</dbReference>
<dbReference type="AlphaFoldDB" id="A0A5C3NGC7"/>
<organism evidence="2 3">
    <name type="scientific">Heliocybe sulcata</name>
    <dbReference type="NCBI Taxonomy" id="5364"/>
    <lineage>
        <taxon>Eukaryota</taxon>
        <taxon>Fungi</taxon>
        <taxon>Dikarya</taxon>
        <taxon>Basidiomycota</taxon>
        <taxon>Agaricomycotina</taxon>
        <taxon>Agaricomycetes</taxon>
        <taxon>Gloeophyllales</taxon>
        <taxon>Gloeophyllaceae</taxon>
        <taxon>Heliocybe</taxon>
    </lineage>
</organism>
<reference evidence="2 3" key="1">
    <citation type="journal article" date="2019" name="Nat. Ecol. Evol.">
        <title>Megaphylogeny resolves global patterns of mushroom evolution.</title>
        <authorList>
            <person name="Varga T."/>
            <person name="Krizsan K."/>
            <person name="Foldi C."/>
            <person name="Dima B."/>
            <person name="Sanchez-Garcia M."/>
            <person name="Sanchez-Ramirez S."/>
            <person name="Szollosi G.J."/>
            <person name="Szarkandi J.G."/>
            <person name="Papp V."/>
            <person name="Albert L."/>
            <person name="Andreopoulos W."/>
            <person name="Angelini C."/>
            <person name="Antonin V."/>
            <person name="Barry K.W."/>
            <person name="Bougher N.L."/>
            <person name="Buchanan P."/>
            <person name="Buyck B."/>
            <person name="Bense V."/>
            <person name="Catcheside P."/>
            <person name="Chovatia M."/>
            <person name="Cooper J."/>
            <person name="Damon W."/>
            <person name="Desjardin D."/>
            <person name="Finy P."/>
            <person name="Geml J."/>
            <person name="Haridas S."/>
            <person name="Hughes K."/>
            <person name="Justo A."/>
            <person name="Karasinski D."/>
            <person name="Kautmanova I."/>
            <person name="Kiss B."/>
            <person name="Kocsube S."/>
            <person name="Kotiranta H."/>
            <person name="LaButti K.M."/>
            <person name="Lechner B.E."/>
            <person name="Liimatainen K."/>
            <person name="Lipzen A."/>
            <person name="Lukacs Z."/>
            <person name="Mihaltcheva S."/>
            <person name="Morgado L.N."/>
            <person name="Niskanen T."/>
            <person name="Noordeloos M.E."/>
            <person name="Ohm R.A."/>
            <person name="Ortiz-Santana B."/>
            <person name="Ovrebo C."/>
            <person name="Racz N."/>
            <person name="Riley R."/>
            <person name="Savchenko A."/>
            <person name="Shiryaev A."/>
            <person name="Soop K."/>
            <person name="Spirin V."/>
            <person name="Szebenyi C."/>
            <person name="Tomsovsky M."/>
            <person name="Tulloss R.E."/>
            <person name="Uehling J."/>
            <person name="Grigoriev I.V."/>
            <person name="Vagvolgyi C."/>
            <person name="Papp T."/>
            <person name="Martin F.M."/>
            <person name="Miettinen O."/>
            <person name="Hibbett D.S."/>
            <person name="Nagy L.G."/>
        </authorList>
    </citation>
    <scope>NUCLEOTIDE SEQUENCE [LARGE SCALE GENOMIC DNA]</scope>
    <source>
        <strain evidence="2 3">OMC1185</strain>
    </source>
</reference>
<evidence type="ECO:0000313" key="2">
    <source>
        <dbReference type="EMBL" id="TFK56452.1"/>
    </source>
</evidence>
<evidence type="ECO:0000313" key="3">
    <source>
        <dbReference type="Proteomes" id="UP000305948"/>
    </source>
</evidence>
<feature type="transmembrane region" description="Helical" evidence="1">
    <location>
        <begin position="97"/>
        <end position="117"/>
    </location>
</feature>
<gene>
    <name evidence="2" type="ORF">OE88DRAFT_1640399</name>
</gene>
<proteinExistence type="predicted"/>
<dbReference type="Proteomes" id="UP000305948">
    <property type="component" value="Unassembled WGS sequence"/>
</dbReference>
<keyword evidence="1" id="KW-0812">Transmembrane</keyword>
<accession>A0A5C3NGC7</accession>
<keyword evidence="1" id="KW-0472">Membrane</keyword>
<keyword evidence="3" id="KW-1185">Reference proteome</keyword>
<keyword evidence="1" id="KW-1133">Transmembrane helix</keyword>
<sequence>MCGSIGRWPKDEPVPGITGCRLALALDEIGPLWIELGKCRAGRLGQVIDSERGKSGHDGEHQERGRCRQEVGSRRGCVAIAEEELVRSRSKKAWRGWIGVDTAGAGWVVMLACFWYAPEFGTRDDPAVIAEEAVKIWECRALLFLIRYGSAFLELHIDWRVKRSHDEQPTRLGGYTTAFASKPMGIRSNFQRLRFRDNLGRVHLLQKCSLVSHEEGAENSPECRAAEKRQEMASAMKGSCAHVTVTALLSYFLPPRRTRAILLNRAENTTHCYQRLLSRMERNLSAPERMTRASRIQLLRDVSHRWECVRLVLHHELATKVAAFLADVSALRLRAMLAACPLLEEISIFFRQDTQGDRNLTVIDLPSLHRVKISFVYEDQQQPLMDMMFLLMVSSLESLCMGLLRPGNLASIIAAIQSRQAKGPFQPVLLQLYSTDFDGEKVPRTDTLRLLQRVPSVRKIDLESSYGFAVTLLSVLQSEIYDGENHVGPCPALSTFVCRVQSPRESSEGAVGRALLASQDCWACSGAHPPSYVRGVMVAFLLPALDQEWQWLQANMDVQFQYPDYD</sequence>
<evidence type="ECO:0000256" key="1">
    <source>
        <dbReference type="SAM" id="Phobius"/>
    </source>
</evidence>